<feature type="active site" evidence="3">
    <location>
        <position position="253"/>
    </location>
</feature>
<evidence type="ECO:0000313" key="7">
    <source>
        <dbReference type="Proteomes" id="UP000233766"/>
    </source>
</evidence>
<dbReference type="Proteomes" id="UP000233766">
    <property type="component" value="Unassembled WGS sequence"/>
</dbReference>
<dbReference type="FunFam" id="3.40.309.10:FF:000004">
    <property type="entry name" value="Succinate-semialdehyde dehydrogenase I"/>
    <property type="match status" value="1"/>
</dbReference>
<accession>A0A2N3WXW2</accession>
<dbReference type="InterPro" id="IPR016163">
    <property type="entry name" value="Ald_DH_C"/>
</dbReference>
<evidence type="ECO:0000256" key="4">
    <source>
        <dbReference type="RuleBase" id="RU003345"/>
    </source>
</evidence>
<protein>
    <submittedName>
        <fullName evidence="6">Succinate-semialdehyde dehydrogenase/glutarate-semialdehyde dehydrogenase</fullName>
    </submittedName>
</protein>
<keyword evidence="7" id="KW-1185">Reference proteome</keyword>
<dbReference type="RefSeq" id="WP_101463118.1">
    <property type="nucleotide sequence ID" value="NZ_PJMW01000001.1"/>
</dbReference>
<dbReference type="InterPro" id="IPR050740">
    <property type="entry name" value="Aldehyde_DH_Superfamily"/>
</dbReference>
<proteinExistence type="inferred from homology"/>
<comment type="caution">
    <text evidence="6">The sequence shown here is derived from an EMBL/GenBank/DDBJ whole genome shotgun (WGS) entry which is preliminary data.</text>
</comment>
<dbReference type="PROSITE" id="PS00070">
    <property type="entry name" value="ALDEHYDE_DEHYDR_CYS"/>
    <property type="match status" value="1"/>
</dbReference>
<dbReference type="Pfam" id="PF00171">
    <property type="entry name" value="Aldedh"/>
    <property type="match status" value="1"/>
</dbReference>
<evidence type="ECO:0000256" key="1">
    <source>
        <dbReference type="ARBA" id="ARBA00009986"/>
    </source>
</evidence>
<dbReference type="InterPro" id="IPR016162">
    <property type="entry name" value="Ald_DH_N"/>
</dbReference>
<evidence type="ECO:0000256" key="3">
    <source>
        <dbReference type="PROSITE-ProRule" id="PRU10007"/>
    </source>
</evidence>
<dbReference type="SUPFAM" id="SSF53720">
    <property type="entry name" value="ALDH-like"/>
    <property type="match status" value="1"/>
</dbReference>
<dbReference type="CDD" id="cd07103">
    <property type="entry name" value="ALDH_F5_SSADH_GabD"/>
    <property type="match status" value="1"/>
</dbReference>
<dbReference type="GO" id="GO:0009450">
    <property type="term" value="P:gamma-aminobutyric acid catabolic process"/>
    <property type="evidence" value="ECO:0007669"/>
    <property type="project" value="TreeGrafter"/>
</dbReference>
<name>A0A2N3WXW2_9NOCA</name>
<evidence type="ECO:0000313" key="6">
    <source>
        <dbReference type="EMBL" id="PKV98697.1"/>
    </source>
</evidence>
<gene>
    <name evidence="6" type="ORF">ATK86_0719</name>
</gene>
<dbReference type="OrthoDB" id="6882680at2"/>
<dbReference type="GO" id="GO:0004777">
    <property type="term" value="F:succinate-semialdehyde dehydrogenase (NAD+) activity"/>
    <property type="evidence" value="ECO:0007669"/>
    <property type="project" value="TreeGrafter"/>
</dbReference>
<evidence type="ECO:0000256" key="2">
    <source>
        <dbReference type="ARBA" id="ARBA00023002"/>
    </source>
</evidence>
<feature type="domain" description="Aldehyde dehydrogenase" evidence="5">
    <location>
        <begin position="18"/>
        <end position="474"/>
    </location>
</feature>
<dbReference type="InterPro" id="IPR029510">
    <property type="entry name" value="Ald_DH_CS_GLU"/>
</dbReference>
<dbReference type="InterPro" id="IPR016160">
    <property type="entry name" value="Ald_DH_CS_CYS"/>
</dbReference>
<dbReference type="InterPro" id="IPR016161">
    <property type="entry name" value="Ald_DH/histidinol_DH"/>
</dbReference>
<reference evidence="6 7" key="1">
    <citation type="submission" date="2017-12" db="EMBL/GenBank/DDBJ databases">
        <title>Sequencing the genomes of 1000 Actinobacteria strains.</title>
        <authorList>
            <person name="Klenk H.-P."/>
        </authorList>
    </citation>
    <scope>NUCLEOTIDE SEQUENCE [LARGE SCALE GENOMIC DNA]</scope>
    <source>
        <strain evidence="6 7">DSM 44489</strain>
    </source>
</reference>
<dbReference type="PANTHER" id="PTHR43353:SF5">
    <property type="entry name" value="SUCCINATE-SEMIALDEHYDE DEHYDROGENASE, MITOCHONDRIAL"/>
    <property type="match status" value="1"/>
</dbReference>
<dbReference type="InterPro" id="IPR015590">
    <property type="entry name" value="Aldehyde_DH_dom"/>
</dbReference>
<dbReference type="Gene3D" id="3.40.309.10">
    <property type="entry name" value="Aldehyde Dehydrogenase, Chain A, domain 2"/>
    <property type="match status" value="1"/>
</dbReference>
<dbReference type="PROSITE" id="PS00687">
    <property type="entry name" value="ALDEHYDE_DEHYDR_GLU"/>
    <property type="match status" value="1"/>
</dbReference>
<sequence length="480" mass="50016">MTTTLSDLPVAQFIGGQWVDGTATMPVHNPATGTEIATVADGDDTTALAALDAAVAAQQDWAATDPRHRSDILLRAFHLLHAETERIARTITLEMGKPLVEARGEVAYGAEFLRWFAEETTRGSGAYFRAPSGGRRIAVRTLPVGPVFAITPWNFPLAMVTRKVAPALAAGCTVVLKPAPQTPLTALSFMQILAEAGVPSGVVNCVTTSRAPLVSGRILSDTRLRKLTFTGSTAVGRTLLTQAAQGVLRASMELGGNAPFVVLESADLDKAVGGAVLAKLRNGGQTCVAADRFLVHESRAAEFTERFLAAVAALPVGDGLDPATRIGPMIDGAAVHRISALIDEAVGQGAHLHTVGTGTAGSGHFLQPAVLTGVDTRTRLWNSEVFGPVAAIRTFTDPAAALHLANATDSGLAGYVFGENLSDTLEFAEDLQTGMVGVNTGAISDPAAPFGGMKSSGLGREGGSTGLEEYQELQYLAIER</sequence>
<keyword evidence="2 4" id="KW-0560">Oxidoreductase</keyword>
<evidence type="ECO:0000259" key="5">
    <source>
        <dbReference type="Pfam" id="PF00171"/>
    </source>
</evidence>
<comment type="similarity">
    <text evidence="1 4">Belongs to the aldehyde dehydrogenase family.</text>
</comment>
<organism evidence="6 7">
    <name type="scientific">Nocardia fluminea</name>
    <dbReference type="NCBI Taxonomy" id="134984"/>
    <lineage>
        <taxon>Bacteria</taxon>
        <taxon>Bacillati</taxon>
        <taxon>Actinomycetota</taxon>
        <taxon>Actinomycetes</taxon>
        <taxon>Mycobacteriales</taxon>
        <taxon>Nocardiaceae</taxon>
        <taxon>Nocardia</taxon>
    </lineage>
</organism>
<dbReference type="Gene3D" id="3.40.605.10">
    <property type="entry name" value="Aldehyde Dehydrogenase, Chain A, domain 1"/>
    <property type="match status" value="1"/>
</dbReference>
<dbReference type="AlphaFoldDB" id="A0A2N3WXW2"/>
<dbReference type="EMBL" id="PJMW01000001">
    <property type="protein sequence ID" value="PKV98697.1"/>
    <property type="molecule type" value="Genomic_DNA"/>
</dbReference>
<dbReference type="PANTHER" id="PTHR43353">
    <property type="entry name" value="SUCCINATE-SEMIALDEHYDE DEHYDROGENASE, MITOCHONDRIAL"/>
    <property type="match status" value="1"/>
</dbReference>
<dbReference type="FunFam" id="3.40.605.10:FF:000063">
    <property type="entry name" value="Succinate-semialdehyde dehydrogenase, mitochondrial"/>
    <property type="match status" value="1"/>
</dbReference>